<dbReference type="InterPro" id="IPR051401">
    <property type="entry name" value="GtrA_CellWall_Glycosyl"/>
</dbReference>
<dbReference type="AlphaFoldDB" id="W4VQ72"/>
<dbReference type="Pfam" id="PF04138">
    <property type="entry name" value="GtrA_DPMS_TM"/>
    <property type="match status" value="1"/>
</dbReference>
<feature type="transmembrane region" description="Helical" evidence="6">
    <location>
        <begin position="119"/>
        <end position="140"/>
    </location>
</feature>
<evidence type="ECO:0000256" key="6">
    <source>
        <dbReference type="SAM" id="Phobius"/>
    </source>
</evidence>
<evidence type="ECO:0000313" key="8">
    <source>
        <dbReference type="EMBL" id="GAE95331.1"/>
    </source>
</evidence>
<dbReference type="EMBL" id="BAVS01000050">
    <property type="protein sequence ID" value="GAE95331.1"/>
    <property type="molecule type" value="Genomic_DNA"/>
</dbReference>
<dbReference type="GO" id="GO:0005886">
    <property type="term" value="C:plasma membrane"/>
    <property type="evidence" value="ECO:0007669"/>
    <property type="project" value="TreeGrafter"/>
</dbReference>
<evidence type="ECO:0000313" key="9">
    <source>
        <dbReference type="Proteomes" id="UP000019102"/>
    </source>
</evidence>
<comment type="subcellular location">
    <subcellularLocation>
        <location evidence="1">Membrane</location>
        <topology evidence="1">Multi-pass membrane protein</topology>
    </subcellularLocation>
</comment>
<evidence type="ECO:0000259" key="7">
    <source>
        <dbReference type="Pfam" id="PF04138"/>
    </source>
</evidence>
<dbReference type="OrthoDB" id="9812049at2"/>
<feature type="transmembrane region" description="Helical" evidence="6">
    <location>
        <begin position="12"/>
        <end position="38"/>
    </location>
</feature>
<feature type="transmembrane region" description="Helical" evidence="6">
    <location>
        <begin position="84"/>
        <end position="107"/>
    </location>
</feature>
<proteinExistence type="inferred from homology"/>
<dbReference type="RefSeq" id="WP_035726165.1">
    <property type="nucleotide sequence ID" value="NZ_BAVS01000050.1"/>
</dbReference>
<dbReference type="InterPro" id="IPR007267">
    <property type="entry name" value="GtrA_DPMS_TM"/>
</dbReference>
<evidence type="ECO:0000256" key="4">
    <source>
        <dbReference type="ARBA" id="ARBA00022989"/>
    </source>
</evidence>
<reference evidence="8 9" key="1">
    <citation type="journal article" date="2014" name="Genome Announc.">
        <title>Draft Genome Sequence of the Boron-Tolerant and Moderately Halotolerant Bacterium Gracilibacillus boraciitolerans JCM 21714T.</title>
        <authorList>
            <person name="Ahmed I."/>
            <person name="Oshima K."/>
            <person name="Suda W."/>
            <person name="Kitamura K."/>
            <person name="Iida T."/>
            <person name="Ohmori Y."/>
            <person name="Fujiwara T."/>
            <person name="Hattori M."/>
            <person name="Ohkuma M."/>
        </authorList>
    </citation>
    <scope>NUCLEOTIDE SEQUENCE [LARGE SCALE GENOMIC DNA]</scope>
    <source>
        <strain evidence="8 9">JCM 21714</strain>
    </source>
</reference>
<dbReference type="PANTHER" id="PTHR38459">
    <property type="entry name" value="PROPHAGE BACTOPRENOL-LINKED GLUCOSE TRANSLOCASE HOMOLOG"/>
    <property type="match status" value="1"/>
</dbReference>
<protein>
    <submittedName>
        <fullName evidence="8">Conserved membrane protein YngA</fullName>
    </submittedName>
</protein>
<dbReference type="GO" id="GO:0000271">
    <property type="term" value="P:polysaccharide biosynthetic process"/>
    <property type="evidence" value="ECO:0007669"/>
    <property type="project" value="InterPro"/>
</dbReference>
<sequence length="144" mass="16418">MKNHPRKSGRFQFIQFSIIGASNALIDIGTLNLLLLLFHSNQSTVLLLFNTISYTLAILNSYIWNANITFKRTSEGSTYQRSAFIVQAIVSLVISNVVFIVAHSLFMIMEMPAWWNYNIAKVLAMALSSLASFFMVKFFVFKDY</sequence>
<dbReference type="eggNOG" id="COG2246">
    <property type="taxonomic scope" value="Bacteria"/>
</dbReference>
<evidence type="ECO:0000256" key="3">
    <source>
        <dbReference type="ARBA" id="ARBA00022692"/>
    </source>
</evidence>
<evidence type="ECO:0000256" key="1">
    <source>
        <dbReference type="ARBA" id="ARBA00004141"/>
    </source>
</evidence>
<keyword evidence="3 6" id="KW-0812">Transmembrane</keyword>
<keyword evidence="4 6" id="KW-1133">Transmembrane helix</keyword>
<feature type="transmembrane region" description="Helical" evidence="6">
    <location>
        <begin position="44"/>
        <end position="63"/>
    </location>
</feature>
<feature type="domain" description="GtrA/DPMS transmembrane" evidence="7">
    <location>
        <begin position="15"/>
        <end position="141"/>
    </location>
</feature>
<comment type="similarity">
    <text evidence="2">Belongs to the GtrA family.</text>
</comment>
<evidence type="ECO:0000256" key="2">
    <source>
        <dbReference type="ARBA" id="ARBA00009399"/>
    </source>
</evidence>
<accession>W4VQ72</accession>
<organism evidence="8 9">
    <name type="scientific">Gracilibacillus boraciitolerans JCM 21714</name>
    <dbReference type="NCBI Taxonomy" id="1298598"/>
    <lineage>
        <taxon>Bacteria</taxon>
        <taxon>Bacillati</taxon>
        <taxon>Bacillota</taxon>
        <taxon>Bacilli</taxon>
        <taxon>Bacillales</taxon>
        <taxon>Bacillaceae</taxon>
        <taxon>Gracilibacillus</taxon>
    </lineage>
</organism>
<dbReference type="STRING" id="1298598.JCM21714_4557"/>
<comment type="caution">
    <text evidence="8">The sequence shown here is derived from an EMBL/GenBank/DDBJ whole genome shotgun (WGS) entry which is preliminary data.</text>
</comment>
<keyword evidence="5 6" id="KW-0472">Membrane</keyword>
<keyword evidence="9" id="KW-1185">Reference proteome</keyword>
<dbReference type="Proteomes" id="UP000019102">
    <property type="component" value="Unassembled WGS sequence"/>
</dbReference>
<dbReference type="PANTHER" id="PTHR38459:SF1">
    <property type="entry name" value="PROPHAGE BACTOPRENOL-LINKED GLUCOSE TRANSLOCASE HOMOLOG"/>
    <property type="match status" value="1"/>
</dbReference>
<name>W4VQ72_9BACI</name>
<evidence type="ECO:0000256" key="5">
    <source>
        <dbReference type="ARBA" id="ARBA00023136"/>
    </source>
</evidence>
<gene>
    <name evidence="8" type="ORF">JCM21714_4557</name>
</gene>